<accession>A0A1Y2LRE2</accession>
<evidence type="ECO:0000256" key="1">
    <source>
        <dbReference type="SAM" id="MobiDB-lite"/>
    </source>
</evidence>
<dbReference type="AlphaFoldDB" id="A0A1Y2LRE2"/>
<sequence length="202" mass="21637">MSNENADAIDTEAPAPSPTAISQQTYRQIAATHIAALSTLNSSLPDILTFVAAVLSQLTNHPIPSEPHEDSAKARSIDIGLFSGAIKELVQAFREALVAQINDLERYKVIPATLPRYTPLPGTVRGVEVPLDQQEEEPPKHDPDAGVKNGGYGNFDVGVLNAQVSTGLVGDEHALDRVKALLDDLLERSGRRPEGEDMVVDG</sequence>
<feature type="region of interest" description="Disordered" evidence="1">
    <location>
        <begin position="1"/>
        <end position="20"/>
    </location>
</feature>
<keyword evidence="3" id="KW-1185">Reference proteome</keyword>
<dbReference type="OMA" id="PFQHDAM"/>
<evidence type="ECO:0000313" key="2">
    <source>
        <dbReference type="EMBL" id="OSS46463.1"/>
    </source>
</evidence>
<dbReference type="Proteomes" id="UP000193240">
    <property type="component" value="Unassembled WGS sequence"/>
</dbReference>
<gene>
    <name evidence="2" type="ORF">B5807_08582</name>
</gene>
<dbReference type="InParanoid" id="A0A1Y2LRE2"/>
<evidence type="ECO:0008006" key="4">
    <source>
        <dbReference type="Google" id="ProtNLM"/>
    </source>
</evidence>
<name>A0A1Y2LRE2_EPING</name>
<reference evidence="2 3" key="1">
    <citation type="journal article" date="2017" name="Genome Announc.">
        <title>Genome sequence of the saprophytic ascomycete Epicoccum nigrum ICMP 19927 strain isolated from New Zealand.</title>
        <authorList>
            <person name="Fokin M."/>
            <person name="Fleetwood D."/>
            <person name="Weir B.S."/>
            <person name="Villas-Boas S.G."/>
        </authorList>
    </citation>
    <scope>NUCLEOTIDE SEQUENCE [LARGE SCALE GENOMIC DNA]</scope>
    <source>
        <strain evidence="2 3">ICMP 19927</strain>
    </source>
</reference>
<organism evidence="2 3">
    <name type="scientific">Epicoccum nigrum</name>
    <name type="common">Soil fungus</name>
    <name type="synonym">Epicoccum purpurascens</name>
    <dbReference type="NCBI Taxonomy" id="105696"/>
    <lineage>
        <taxon>Eukaryota</taxon>
        <taxon>Fungi</taxon>
        <taxon>Dikarya</taxon>
        <taxon>Ascomycota</taxon>
        <taxon>Pezizomycotina</taxon>
        <taxon>Dothideomycetes</taxon>
        <taxon>Pleosporomycetidae</taxon>
        <taxon>Pleosporales</taxon>
        <taxon>Pleosporineae</taxon>
        <taxon>Didymellaceae</taxon>
        <taxon>Epicoccum</taxon>
    </lineage>
</organism>
<dbReference type="STRING" id="105696.A0A1Y2LRE2"/>
<evidence type="ECO:0000313" key="3">
    <source>
        <dbReference type="Proteomes" id="UP000193240"/>
    </source>
</evidence>
<protein>
    <recommendedName>
        <fullName evidence="4">Mediator complex subunit 11</fullName>
    </recommendedName>
</protein>
<dbReference type="EMBL" id="KZ107851">
    <property type="protein sequence ID" value="OSS46463.1"/>
    <property type="molecule type" value="Genomic_DNA"/>
</dbReference>
<proteinExistence type="predicted"/>